<dbReference type="CDD" id="cd19757">
    <property type="entry name" value="Bbox1"/>
    <property type="match status" value="1"/>
</dbReference>
<gene>
    <name evidence="8" type="primary">LOC102806733</name>
</gene>
<dbReference type="Gene3D" id="3.30.40.10">
    <property type="entry name" value="Zinc/RING finger domain, C3HC4 (zinc finger)"/>
    <property type="match status" value="1"/>
</dbReference>
<keyword evidence="3" id="KW-0862">Zinc</keyword>
<reference evidence="8" key="1">
    <citation type="submission" date="2025-08" db="UniProtKB">
        <authorList>
            <consortium name="RefSeq"/>
        </authorList>
    </citation>
    <scope>IDENTIFICATION</scope>
    <source>
        <tissue evidence="8">Testes</tissue>
    </source>
</reference>
<organism evidence="7 8">
    <name type="scientific">Saccoglossus kowalevskii</name>
    <name type="common">Acorn worm</name>
    <dbReference type="NCBI Taxonomy" id="10224"/>
    <lineage>
        <taxon>Eukaryota</taxon>
        <taxon>Metazoa</taxon>
        <taxon>Hemichordata</taxon>
        <taxon>Enteropneusta</taxon>
        <taxon>Harrimaniidae</taxon>
        <taxon>Saccoglossus</taxon>
    </lineage>
</organism>
<dbReference type="SUPFAM" id="SSF57845">
    <property type="entry name" value="B-box zinc-binding domain"/>
    <property type="match status" value="1"/>
</dbReference>
<sequence>MQRSPTCPNCCHNFGTQDPSRPHGPRLPLLLQCGHTLCEGCITKLGKQRKSIHCPKCDSVTVVGEHGIFPDIYVLGLLSLNRKLSMDGAELAMIGRIGFTASKNGVRKKKKFKKREQSAAAEGVSPDDMCDECGKKAATAHCIKCECNMCGVCFDKVHHASKILMKHQAFPLNKVTGTVPLICPEHDDKKIDLYCDDCEKAICTHCVLFGEHKPHNYMSLEEKNKEVAVNIEPAVQVAMDTIEKLKSADK</sequence>
<feature type="non-terminal residue" evidence="8">
    <location>
        <position position="250"/>
    </location>
</feature>
<dbReference type="InterPro" id="IPR018957">
    <property type="entry name" value="Znf_C3HC4_RING-type"/>
</dbReference>
<name>A0ABM0M0Y1_SACKO</name>
<dbReference type="Pfam" id="PF00097">
    <property type="entry name" value="zf-C3HC4"/>
    <property type="match status" value="1"/>
</dbReference>
<dbReference type="InterPro" id="IPR047153">
    <property type="entry name" value="TRIM45/56/19-like"/>
</dbReference>
<dbReference type="GeneID" id="102806733"/>
<evidence type="ECO:0000256" key="3">
    <source>
        <dbReference type="ARBA" id="ARBA00022833"/>
    </source>
</evidence>
<protein>
    <submittedName>
        <fullName evidence="8">E3 ubiquitin-protein ligase TRIM36-like</fullName>
    </submittedName>
</protein>
<dbReference type="RefSeq" id="XP_006813672.1">
    <property type="nucleotide sequence ID" value="XM_006813609.1"/>
</dbReference>
<dbReference type="PROSITE" id="PS50089">
    <property type="entry name" value="ZF_RING_2"/>
    <property type="match status" value="1"/>
</dbReference>
<dbReference type="Gene3D" id="3.30.160.60">
    <property type="entry name" value="Classic Zinc Finger"/>
    <property type="match status" value="1"/>
</dbReference>
<feature type="domain" description="B box-type" evidence="6">
    <location>
        <begin position="178"/>
        <end position="220"/>
    </location>
</feature>
<keyword evidence="2 4" id="KW-0863">Zinc-finger</keyword>
<dbReference type="InterPro" id="IPR001841">
    <property type="entry name" value="Znf_RING"/>
</dbReference>
<dbReference type="PROSITE" id="PS00518">
    <property type="entry name" value="ZF_RING_1"/>
    <property type="match status" value="1"/>
</dbReference>
<evidence type="ECO:0000256" key="1">
    <source>
        <dbReference type="ARBA" id="ARBA00022723"/>
    </source>
</evidence>
<evidence type="ECO:0000259" key="6">
    <source>
        <dbReference type="PROSITE" id="PS50119"/>
    </source>
</evidence>
<dbReference type="Proteomes" id="UP000694865">
    <property type="component" value="Unplaced"/>
</dbReference>
<dbReference type="InterPro" id="IPR017907">
    <property type="entry name" value="Znf_RING_CS"/>
</dbReference>
<dbReference type="CDD" id="cd19756">
    <property type="entry name" value="Bbox2"/>
    <property type="match status" value="1"/>
</dbReference>
<keyword evidence="7" id="KW-1185">Reference proteome</keyword>
<feature type="domain" description="RING-type" evidence="5">
    <location>
        <begin position="7"/>
        <end position="58"/>
    </location>
</feature>
<evidence type="ECO:0000313" key="7">
    <source>
        <dbReference type="Proteomes" id="UP000694865"/>
    </source>
</evidence>
<evidence type="ECO:0000313" key="8">
    <source>
        <dbReference type="RefSeq" id="XP_006813672.1"/>
    </source>
</evidence>
<dbReference type="SMART" id="SM00336">
    <property type="entry name" value="BBOX"/>
    <property type="match status" value="2"/>
</dbReference>
<dbReference type="Pfam" id="PF00643">
    <property type="entry name" value="zf-B_box"/>
    <property type="match status" value="1"/>
</dbReference>
<evidence type="ECO:0000256" key="4">
    <source>
        <dbReference type="PROSITE-ProRule" id="PRU00024"/>
    </source>
</evidence>
<dbReference type="SUPFAM" id="SSF57850">
    <property type="entry name" value="RING/U-box"/>
    <property type="match status" value="1"/>
</dbReference>
<dbReference type="InterPro" id="IPR000315">
    <property type="entry name" value="Znf_B-box"/>
</dbReference>
<dbReference type="PROSITE" id="PS50119">
    <property type="entry name" value="ZF_BBOX"/>
    <property type="match status" value="2"/>
</dbReference>
<accession>A0ABM0M0Y1</accession>
<dbReference type="InterPro" id="IPR013083">
    <property type="entry name" value="Znf_RING/FYVE/PHD"/>
</dbReference>
<dbReference type="PANTHER" id="PTHR25462:SF296">
    <property type="entry name" value="MEIOTIC P26, ISOFORM F"/>
    <property type="match status" value="1"/>
</dbReference>
<dbReference type="PANTHER" id="PTHR25462">
    <property type="entry name" value="BONUS, ISOFORM C-RELATED"/>
    <property type="match status" value="1"/>
</dbReference>
<evidence type="ECO:0000259" key="5">
    <source>
        <dbReference type="PROSITE" id="PS50089"/>
    </source>
</evidence>
<proteinExistence type="predicted"/>
<keyword evidence="1" id="KW-0479">Metal-binding</keyword>
<dbReference type="SMART" id="SM00184">
    <property type="entry name" value="RING"/>
    <property type="match status" value="1"/>
</dbReference>
<feature type="domain" description="B box-type" evidence="6">
    <location>
        <begin position="125"/>
        <end position="172"/>
    </location>
</feature>
<evidence type="ECO:0000256" key="2">
    <source>
        <dbReference type="ARBA" id="ARBA00022771"/>
    </source>
</evidence>
<dbReference type="Gene3D" id="4.10.830.40">
    <property type="match status" value="1"/>
</dbReference>